<dbReference type="Proteomes" id="UP000422232">
    <property type="component" value="Chromosome"/>
</dbReference>
<keyword evidence="2" id="KW-1185">Reference proteome</keyword>
<protein>
    <submittedName>
        <fullName evidence="1">Uncharacterized protein</fullName>
    </submittedName>
</protein>
<gene>
    <name evidence="1" type="ORF">Psal009_01262</name>
</gene>
<evidence type="ECO:0000313" key="1">
    <source>
        <dbReference type="EMBL" id="QGO05374.1"/>
    </source>
</evidence>
<proteinExistence type="predicted"/>
<name>A0A9Q6LK86_PISSA</name>
<dbReference type="AlphaFoldDB" id="A0A9Q6LK86"/>
<sequence>MFYYKCQDDKTSQNIKSTLQTQAIQQTIEDERFNIHRIILNTIN</sequence>
<organism evidence="1 2">
    <name type="scientific">Piscirickettsia salmonis</name>
    <dbReference type="NCBI Taxonomy" id="1238"/>
    <lineage>
        <taxon>Bacteria</taxon>
        <taxon>Pseudomonadati</taxon>
        <taxon>Pseudomonadota</taxon>
        <taxon>Gammaproteobacteria</taxon>
        <taxon>Thiotrichales</taxon>
        <taxon>Piscirickettsiaceae</taxon>
        <taxon>Piscirickettsia</taxon>
    </lineage>
</organism>
<evidence type="ECO:0000313" key="2">
    <source>
        <dbReference type="Proteomes" id="UP000422232"/>
    </source>
</evidence>
<dbReference type="EMBL" id="CP038908">
    <property type="protein sequence ID" value="QGO05374.1"/>
    <property type="molecule type" value="Genomic_DNA"/>
</dbReference>
<accession>A0A9Q6LK86</accession>
<reference evidence="1 2" key="1">
    <citation type="submission" date="2019-04" db="EMBL/GenBank/DDBJ databases">
        <title>Complete genome sequencing of Piscirickettsia salmonis strain Psal-009.</title>
        <authorList>
            <person name="Schober I."/>
            <person name="Bunk B."/>
            <person name="Sproer C."/>
            <person name="Carril G.P."/>
            <person name="Riedel T."/>
            <person name="Flores-Herrera P.A."/>
            <person name="Nourdin-Galindo G."/>
            <person name="Marshall S.H."/>
            <person name="Overmann J."/>
        </authorList>
    </citation>
    <scope>NUCLEOTIDE SEQUENCE [LARGE SCALE GENOMIC DNA]</scope>
    <source>
        <strain evidence="1 2">Psal-009</strain>
    </source>
</reference>